<gene>
    <name evidence="1" type="ORF">C791_1724</name>
</gene>
<reference evidence="1 2" key="1">
    <citation type="submission" date="2012-10" db="EMBL/GenBank/DDBJ databases">
        <title>Genome assembly of Amycolatopsis azurea DSM 43854.</title>
        <authorList>
            <person name="Khatri I."/>
            <person name="Kaur I."/>
            <person name="Subramanian S."/>
            <person name="Mayilraj S."/>
        </authorList>
    </citation>
    <scope>NUCLEOTIDE SEQUENCE [LARGE SCALE GENOMIC DNA]</scope>
    <source>
        <strain evidence="1 2">DSM 43854</strain>
    </source>
</reference>
<dbReference type="PATRIC" id="fig|1238180.3.peg.2324"/>
<organism evidence="1 2">
    <name type="scientific">Amycolatopsis azurea DSM 43854</name>
    <dbReference type="NCBI Taxonomy" id="1238180"/>
    <lineage>
        <taxon>Bacteria</taxon>
        <taxon>Bacillati</taxon>
        <taxon>Actinomycetota</taxon>
        <taxon>Actinomycetes</taxon>
        <taxon>Pseudonocardiales</taxon>
        <taxon>Pseudonocardiaceae</taxon>
        <taxon>Amycolatopsis</taxon>
    </lineage>
</organism>
<comment type="caution">
    <text evidence="1">The sequence shown here is derived from an EMBL/GenBank/DDBJ whole genome shotgun (WGS) entry which is preliminary data.</text>
</comment>
<evidence type="ECO:0000313" key="2">
    <source>
        <dbReference type="Proteomes" id="UP000014137"/>
    </source>
</evidence>
<sequence>MMSKFSTHFLSSVHSNRWFAPAGIGADAVTSSHVGITVGWRHLREQARQQSVGLRI</sequence>
<dbReference type="Proteomes" id="UP000014137">
    <property type="component" value="Unassembled WGS sequence"/>
</dbReference>
<accession>M2QPT4</accession>
<dbReference type="EMBL" id="ANMG01000020">
    <property type="protein sequence ID" value="EMD27827.1"/>
    <property type="molecule type" value="Genomic_DNA"/>
</dbReference>
<proteinExistence type="predicted"/>
<dbReference type="AlphaFoldDB" id="M2QPT4"/>
<evidence type="ECO:0000313" key="1">
    <source>
        <dbReference type="EMBL" id="EMD27827.1"/>
    </source>
</evidence>
<name>M2QPT4_9PSEU</name>
<protein>
    <submittedName>
        <fullName evidence="1">Uncharacterized protein</fullName>
    </submittedName>
</protein>